<gene>
    <name evidence="2" type="ORF">KP509_14G056100</name>
    <name evidence="1" type="ORF">KP509_31G001200</name>
</gene>
<comment type="caution">
    <text evidence="1">The sequence shown here is derived from an EMBL/GenBank/DDBJ whole genome shotgun (WGS) entry which is preliminary data.</text>
</comment>
<organism evidence="1 3">
    <name type="scientific">Ceratopteris richardii</name>
    <name type="common">Triangle waterfern</name>
    <dbReference type="NCBI Taxonomy" id="49495"/>
    <lineage>
        <taxon>Eukaryota</taxon>
        <taxon>Viridiplantae</taxon>
        <taxon>Streptophyta</taxon>
        <taxon>Embryophyta</taxon>
        <taxon>Tracheophyta</taxon>
        <taxon>Polypodiopsida</taxon>
        <taxon>Polypodiidae</taxon>
        <taxon>Polypodiales</taxon>
        <taxon>Pteridineae</taxon>
        <taxon>Pteridaceae</taxon>
        <taxon>Parkerioideae</taxon>
        <taxon>Ceratopteris</taxon>
    </lineage>
</organism>
<dbReference type="AlphaFoldDB" id="A0A8T2QW79"/>
<name>A0A8T2QW79_CERRI</name>
<dbReference type="EMBL" id="CM035419">
    <property type="protein sequence ID" value="KAH7415664.1"/>
    <property type="molecule type" value="Genomic_DNA"/>
</dbReference>
<dbReference type="Proteomes" id="UP000825935">
    <property type="component" value="Chromosome 31"/>
</dbReference>
<dbReference type="Proteomes" id="UP000825935">
    <property type="component" value="Chromosome 14"/>
</dbReference>
<accession>A0A8T2QW79</accession>
<dbReference type="EMBL" id="CM035436">
    <property type="protein sequence ID" value="KAH7287870.1"/>
    <property type="molecule type" value="Genomic_DNA"/>
</dbReference>
<proteinExistence type="predicted"/>
<evidence type="ECO:0000313" key="2">
    <source>
        <dbReference type="EMBL" id="KAH7415664.1"/>
    </source>
</evidence>
<reference evidence="1" key="1">
    <citation type="submission" date="2021-08" db="EMBL/GenBank/DDBJ databases">
        <title>WGS assembly of Ceratopteris richardii.</title>
        <authorList>
            <person name="Marchant D.B."/>
            <person name="Chen G."/>
            <person name="Jenkins J."/>
            <person name="Shu S."/>
            <person name="Leebens-Mack J."/>
            <person name="Grimwood J."/>
            <person name="Schmutz J."/>
            <person name="Soltis P."/>
            <person name="Soltis D."/>
            <person name="Chen Z.-H."/>
        </authorList>
    </citation>
    <scope>NUCLEOTIDE SEQUENCE</scope>
    <source>
        <strain evidence="1">Whitten #5841</strain>
        <tissue evidence="1">Leaf</tissue>
    </source>
</reference>
<sequence>MTGEGYVSTYSIDDIIMVRSSQSGICSSTFIFAPVSSRIFFIILPDLPMILPILELGHRKRIKNSSSVAPSACAFVPVPAEGMEKSHLFPISASPYIPPYIPPYE</sequence>
<evidence type="ECO:0000313" key="1">
    <source>
        <dbReference type="EMBL" id="KAH7287870.1"/>
    </source>
</evidence>
<evidence type="ECO:0000313" key="3">
    <source>
        <dbReference type="Proteomes" id="UP000825935"/>
    </source>
</evidence>
<keyword evidence="3" id="KW-1185">Reference proteome</keyword>
<protein>
    <submittedName>
        <fullName evidence="1">Uncharacterized protein</fullName>
    </submittedName>
</protein>